<reference evidence="6" key="1">
    <citation type="submission" date="2023-10" db="EMBL/GenBank/DDBJ databases">
        <authorList>
            <person name="Chen Y."/>
            <person name="Shah S."/>
            <person name="Dougan E. K."/>
            <person name="Thang M."/>
            <person name="Chan C."/>
        </authorList>
    </citation>
    <scope>NUCLEOTIDE SEQUENCE [LARGE SCALE GENOMIC DNA]</scope>
</reference>
<evidence type="ECO:0000256" key="3">
    <source>
        <dbReference type="ARBA" id="ARBA00022963"/>
    </source>
</evidence>
<keyword evidence="4" id="KW-0443">Lipid metabolism</keyword>
<dbReference type="EC" id="3.1.1.47" evidence="1"/>
<protein>
    <recommendedName>
        <fullName evidence="1">1-alkyl-2-acetylglycerophosphocholine esterase</fullName>
        <ecNumber evidence="1">3.1.1.47</ecNumber>
    </recommendedName>
</protein>
<keyword evidence="7" id="KW-1185">Reference proteome</keyword>
<dbReference type="EMBL" id="CAUYUJ010016882">
    <property type="protein sequence ID" value="CAK0869758.1"/>
    <property type="molecule type" value="Genomic_DNA"/>
</dbReference>
<proteinExistence type="predicted"/>
<evidence type="ECO:0000313" key="6">
    <source>
        <dbReference type="EMBL" id="CAK0869758.1"/>
    </source>
</evidence>
<dbReference type="Proteomes" id="UP001189429">
    <property type="component" value="Unassembled WGS sequence"/>
</dbReference>
<dbReference type="InterPro" id="IPR029058">
    <property type="entry name" value="AB_hydrolase_fold"/>
</dbReference>
<evidence type="ECO:0000256" key="4">
    <source>
        <dbReference type="ARBA" id="ARBA00023098"/>
    </source>
</evidence>
<keyword evidence="2" id="KW-0378">Hydrolase</keyword>
<dbReference type="Gene3D" id="3.40.50.1820">
    <property type="entry name" value="alpha/beta hydrolase"/>
    <property type="match status" value="1"/>
</dbReference>
<name>A0ABN9VAM2_9DINO</name>
<gene>
    <name evidence="6" type="ORF">PCOR1329_LOCUS56014</name>
</gene>
<feature type="region of interest" description="Disordered" evidence="5">
    <location>
        <begin position="1"/>
        <end position="30"/>
    </location>
</feature>
<evidence type="ECO:0000256" key="5">
    <source>
        <dbReference type="SAM" id="MobiDB-lite"/>
    </source>
</evidence>
<dbReference type="PANTHER" id="PTHR10272:SF0">
    <property type="entry name" value="PLATELET-ACTIVATING FACTOR ACETYLHYDROLASE"/>
    <property type="match status" value="1"/>
</dbReference>
<organism evidence="6 7">
    <name type="scientific">Prorocentrum cordatum</name>
    <dbReference type="NCBI Taxonomy" id="2364126"/>
    <lineage>
        <taxon>Eukaryota</taxon>
        <taxon>Sar</taxon>
        <taxon>Alveolata</taxon>
        <taxon>Dinophyceae</taxon>
        <taxon>Prorocentrales</taxon>
        <taxon>Prorocentraceae</taxon>
        <taxon>Prorocentrum</taxon>
    </lineage>
</organism>
<sequence length="327" mass="34586">MKATSICDGPQDKEPGEHAQGGNMRRPDLLGGSSKVFSSGLWGSCEMYTQLCRDLASGGAIVVAIEHEDGSGLHAVDGTSGQRIAYVRPPNGSDPRVFRRPFLETRAEELRHAAAALASAAGQQAGAPAAAEERPGAEALAALLRCGDPDRMLLVGHSFGASSAVGFLRRLRERGEPCPYKGVLLMDFWSECLEEADFARPQVPVAMLLSEEWQRSPKLVAGLRALAEACGDRMQAAAVCPGTRHQWVSESHLFLPARVLRRIGIMGPAEHARSYRATARAALLAAEQLLAAGGGGGGADASAEGAAAARLRAELAEVDREAVRLFE</sequence>
<comment type="caution">
    <text evidence="6">The sequence shown here is derived from an EMBL/GenBank/DDBJ whole genome shotgun (WGS) entry which is preliminary data.</text>
</comment>
<keyword evidence="3" id="KW-0442">Lipid degradation</keyword>
<evidence type="ECO:0000256" key="2">
    <source>
        <dbReference type="ARBA" id="ARBA00022801"/>
    </source>
</evidence>
<dbReference type="Pfam" id="PF03403">
    <property type="entry name" value="PAF-AH_p_II"/>
    <property type="match status" value="1"/>
</dbReference>
<accession>A0ABN9VAM2</accession>
<dbReference type="SUPFAM" id="SSF53474">
    <property type="entry name" value="alpha/beta-Hydrolases"/>
    <property type="match status" value="1"/>
</dbReference>
<evidence type="ECO:0000256" key="1">
    <source>
        <dbReference type="ARBA" id="ARBA00013201"/>
    </source>
</evidence>
<dbReference type="PANTHER" id="PTHR10272">
    <property type="entry name" value="PLATELET-ACTIVATING FACTOR ACETYLHYDROLASE"/>
    <property type="match status" value="1"/>
</dbReference>
<evidence type="ECO:0000313" key="7">
    <source>
        <dbReference type="Proteomes" id="UP001189429"/>
    </source>
</evidence>